<comment type="caution">
    <text evidence="4">The sequence shown here is derived from an EMBL/GenBank/DDBJ whole genome shotgun (WGS) entry which is preliminary data.</text>
</comment>
<name>A0A417Y0R9_9ACTN</name>
<dbReference type="InterPro" id="IPR006099">
    <property type="entry name" value="MeMalonylCoA_mutase_a/b_cat"/>
</dbReference>
<sequence length="556" mass="61795">MTVQPDKAAVKISLQDDVEEVSVRLSRTKTMSGIETDAFYGPRERTDEYDAKLGDPGEFPFTRGSFPEMYRSRMWTLRNIVGYGSPEDTADAVAASVRSGSAAVDIVFDVVSTQGLDPDHPVLREDVGLEGASVSSLNDLDRLLRDVDVTKTDVAWHITYMIYPMVIAHARRHGLPLAEVHGSHMPDYLRINMDGGGKKFFNAEFGQRLAADTLEFATLNTPRWAAGIPQAYNLRERGCTPAMEIAIGMAIARSTFGDVLSRGVDIDDVAPHLAWVSTADIDLFEEVAKFRALRRMWAKMMREEFGAQSTRSMRLRIACHTSGRSLVYQRAMNNVTRAAIQTLAAILGGVQSVETCTYDEPISIPTPEARELATFTQLILAHEVGAARTADPLGGSYYVESLTDQVEERAYKLLETIEDHGFLKGVEDGWLEGLMDDENYRREEELRTGERLIVGVNAFRPNEEDDRPPRFKVNQARVDDHIRRFVQERDARDPETVKAAMQMVFDSVRGDRNTQDAMADAYLAGATSAEISGAQRLACGMQYDPFGAVEAPFTLS</sequence>
<dbReference type="PANTHER" id="PTHR48101:SF1">
    <property type="entry name" value="METHYLMALONYL-COA MUTASE, LARGE SUBUNIT"/>
    <property type="match status" value="1"/>
</dbReference>
<dbReference type="InterPro" id="IPR016176">
    <property type="entry name" value="Cbl-dep_enz_cat"/>
</dbReference>
<dbReference type="Proteomes" id="UP000283644">
    <property type="component" value="Unassembled WGS sequence"/>
</dbReference>
<dbReference type="NCBIfam" id="TIGR00641">
    <property type="entry name" value="acid_CoA_mut_N"/>
    <property type="match status" value="1"/>
</dbReference>
<feature type="domain" description="Methylmalonyl-CoA mutase alpha/beta chain catalytic" evidence="3">
    <location>
        <begin position="29"/>
        <end position="537"/>
    </location>
</feature>
<protein>
    <submittedName>
        <fullName evidence="4">Methylmalonyl-CoA mutase</fullName>
    </submittedName>
</protein>
<dbReference type="AlphaFoldDB" id="A0A417Y0R9"/>
<organism evidence="4 5">
    <name type="scientific">Nocardioides immobilis</name>
    <dbReference type="NCBI Taxonomy" id="2049295"/>
    <lineage>
        <taxon>Bacteria</taxon>
        <taxon>Bacillati</taxon>
        <taxon>Actinomycetota</taxon>
        <taxon>Actinomycetes</taxon>
        <taxon>Propionibacteriales</taxon>
        <taxon>Nocardioidaceae</taxon>
        <taxon>Nocardioides</taxon>
    </lineage>
</organism>
<keyword evidence="2" id="KW-0413">Isomerase</keyword>
<evidence type="ECO:0000259" key="3">
    <source>
        <dbReference type="Pfam" id="PF01642"/>
    </source>
</evidence>
<evidence type="ECO:0000256" key="1">
    <source>
        <dbReference type="ARBA" id="ARBA00011870"/>
    </source>
</evidence>
<reference evidence="4 5" key="1">
    <citation type="submission" date="2018-09" db="EMBL/GenBank/DDBJ databases">
        <title>Genome sequencing of Nocardioides immobilis CCTCC AB 2017083 for comparison to Nocardioides silvaticus.</title>
        <authorList>
            <person name="Li C."/>
            <person name="Wang G."/>
        </authorList>
    </citation>
    <scope>NUCLEOTIDE SEQUENCE [LARGE SCALE GENOMIC DNA]</scope>
    <source>
        <strain evidence="4 5">CCTCC AB 2017083</strain>
    </source>
</reference>
<proteinExistence type="predicted"/>
<dbReference type="GO" id="GO:0004494">
    <property type="term" value="F:methylmalonyl-CoA mutase activity"/>
    <property type="evidence" value="ECO:0007669"/>
    <property type="project" value="UniProtKB-EC"/>
</dbReference>
<dbReference type="PANTHER" id="PTHR48101">
    <property type="entry name" value="METHYLMALONYL-COA MUTASE, MITOCHONDRIAL-RELATED"/>
    <property type="match status" value="1"/>
</dbReference>
<dbReference type="RefSeq" id="WP_118926038.1">
    <property type="nucleotide sequence ID" value="NZ_QXGH01000018.1"/>
</dbReference>
<dbReference type="InterPro" id="IPR006098">
    <property type="entry name" value="MMCoA_mutase_a_cat"/>
</dbReference>
<gene>
    <name evidence="4" type="ORF">D0Z08_14885</name>
</gene>
<dbReference type="Pfam" id="PF01642">
    <property type="entry name" value="MM_CoA_mutase"/>
    <property type="match status" value="1"/>
</dbReference>
<evidence type="ECO:0000256" key="2">
    <source>
        <dbReference type="ARBA" id="ARBA00023235"/>
    </source>
</evidence>
<evidence type="ECO:0000313" key="5">
    <source>
        <dbReference type="Proteomes" id="UP000283644"/>
    </source>
</evidence>
<dbReference type="GO" id="GO:0031419">
    <property type="term" value="F:cobalamin binding"/>
    <property type="evidence" value="ECO:0007669"/>
    <property type="project" value="UniProtKB-KW"/>
</dbReference>
<keyword evidence="5" id="KW-1185">Reference proteome</keyword>
<comment type="subunit">
    <text evidence="1">Heterodimer of an alpha and a beta chain.</text>
</comment>
<dbReference type="EMBL" id="QXGH01000018">
    <property type="protein sequence ID" value="RHW26252.1"/>
    <property type="molecule type" value="Genomic_DNA"/>
</dbReference>
<dbReference type="SUPFAM" id="SSF51703">
    <property type="entry name" value="Cobalamin (vitamin B12)-dependent enzymes"/>
    <property type="match status" value="1"/>
</dbReference>
<dbReference type="Gene3D" id="3.20.20.240">
    <property type="entry name" value="Methylmalonyl-CoA mutase"/>
    <property type="match status" value="1"/>
</dbReference>
<accession>A0A417Y0R9</accession>
<evidence type="ECO:0000313" key="4">
    <source>
        <dbReference type="EMBL" id="RHW26252.1"/>
    </source>
</evidence>
<dbReference type="OrthoDB" id="9762378at2"/>